<name>W2PJK8_PHYN3</name>
<evidence type="ECO:0000313" key="2">
    <source>
        <dbReference type="Proteomes" id="UP000018817"/>
    </source>
</evidence>
<gene>
    <name evidence="1" type="ORF">PPTG_17647</name>
</gene>
<dbReference type="RefSeq" id="XP_008913837.1">
    <property type="nucleotide sequence ID" value="XM_008915589.1"/>
</dbReference>
<dbReference type="GeneID" id="20186616"/>
<dbReference type="VEuPathDB" id="FungiDB:PPTG_17647"/>
<dbReference type="EMBL" id="KI669633">
    <property type="protein sequence ID" value="ETN00786.1"/>
    <property type="molecule type" value="Genomic_DNA"/>
</dbReference>
<accession>W2PJK8</accession>
<protein>
    <submittedName>
        <fullName evidence="1">Uncharacterized protein</fullName>
    </submittedName>
</protein>
<evidence type="ECO:0000313" key="1">
    <source>
        <dbReference type="EMBL" id="ETN00786.1"/>
    </source>
</evidence>
<reference evidence="2" key="1">
    <citation type="submission" date="2011-12" db="EMBL/GenBank/DDBJ databases">
        <authorList>
            <consortium name="The Broad Institute Genome Sequencing Platform"/>
            <person name="Russ C."/>
            <person name="Tyler B."/>
            <person name="Panabieres F."/>
            <person name="Shan W."/>
            <person name="Tripathy S."/>
            <person name="Grunwald N."/>
            <person name="Machado M."/>
            <person name="Young S.K."/>
            <person name="Zeng Q."/>
            <person name="Gargeya S."/>
            <person name="Fitzgerald M."/>
            <person name="Haas B."/>
            <person name="Abouelleil A."/>
            <person name="Alvarado L."/>
            <person name="Arachchi H.M."/>
            <person name="Berlin A."/>
            <person name="Chapman S.B."/>
            <person name="Gearin G."/>
            <person name="Goldberg J."/>
            <person name="Griggs A."/>
            <person name="Gujja S."/>
            <person name="Hansen M."/>
            <person name="Heiman D."/>
            <person name="Howarth C."/>
            <person name="Larimer J."/>
            <person name="Lui A."/>
            <person name="MacDonald P.J.P."/>
            <person name="McCowen C."/>
            <person name="Montmayeur A."/>
            <person name="Murphy C."/>
            <person name="Neiman D."/>
            <person name="Pearson M."/>
            <person name="Priest M."/>
            <person name="Roberts A."/>
            <person name="Saif S."/>
            <person name="Shea T."/>
            <person name="Sisk P."/>
            <person name="Stolte C."/>
            <person name="Sykes S."/>
            <person name="Wortman J."/>
            <person name="Nusbaum C."/>
            <person name="Birren B."/>
        </authorList>
    </citation>
    <scope>NUCLEOTIDE SEQUENCE [LARGE SCALE GENOMIC DNA]</scope>
    <source>
        <strain evidence="2">INRA-310</strain>
    </source>
</reference>
<sequence length="158" mass="17562">MSSLVPSVDNGAFVDLTSSPCSSPRSAARRGPAVVSTVELADPLLVLADVRASLSALQQAVDQTETLRELRWNHEVLRREFLASRRRAKDLDRQLAGAANTASPYVLFCQHKYGVVRHKLESTRTELADCLNALQKRLDYSRELEACRLRARTVAFVP</sequence>
<organism evidence="1 2">
    <name type="scientific">Phytophthora nicotianae (strain INRA-310)</name>
    <name type="common">Phytophthora parasitica</name>
    <dbReference type="NCBI Taxonomy" id="761204"/>
    <lineage>
        <taxon>Eukaryota</taxon>
        <taxon>Sar</taxon>
        <taxon>Stramenopiles</taxon>
        <taxon>Oomycota</taxon>
        <taxon>Peronosporomycetes</taxon>
        <taxon>Peronosporales</taxon>
        <taxon>Peronosporaceae</taxon>
        <taxon>Phytophthora</taxon>
    </lineage>
</organism>
<proteinExistence type="predicted"/>
<dbReference type="AlphaFoldDB" id="W2PJK8"/>
<dbReference type="Proteomes" id="UP000018817">
    <property type="component" value="Unassembled WGS sequence"/>
</dbReference>
<reference evidence="1 2" key="2">
    <citation type="submission" date="2013-11" db="EMBL/GenBank/DDBJ databases">
        <title>The Genome Sequence of Phytophthora parasitica INRA-310.</title>
        <authorList>
            <consortium name="The Broad Institute Genomics Platform"/>
            <person name="Russ C."/>
            <person name="Tyler B."/>
            <person name="Panabieres F."/>
            <person name="Shan W."/>
            <person name="Tripathy S."/>
            <person name="Grunwald N."/>
            <person name="Machado M."/>
            <person name="Johnson C.S."/>
            <person name="Arredondo F."/>
            <person name="Hong C."/>
            <person name="Coffey M."/>
            <person name="Young S.K."/>
            <person name="Zeng Q."/>
            <person name="Gargeya S."/>
            <person name="Fitzgerald M."/>
            <person name="Abouelleil A."/>
            <person name="Alvarado L."/>
            <person name="Chapman S.B."/>
            <person name="Gainer-Dewar J."/>
            <person name="Goldberg J."/>
            <person name="Griggs A."/>
            <person name="Gujja S."/>
            <person name="Hansen M."/>
            <person name="Howarth C."/>
            <person name="Imamovic A."/>
            <person name="Ireland A."/>
            <person name="Larimer J."/>
            <person name="McCowan C."/>
            <person name="Murphy C."/>
            <person name="Pearson M."/>
            <person name="Poon T.W."/>
            <person name="Priest M."/>
            <person name="Roberts A."/>
            <person name="Saif S."/>
            <person name="Shea T."/>
            <person name="Sykes S."/>
            <person name="Wortman J."/>
            <person name="Nusbaum C."/>
            <person name="Birren B."/>
        </authorList>
    </citation>
    <scope>NUCLEOTIDE SEQUENCE [LARGE SCALE GENOMIC DNA]</scope>
    <source>
        <strain evidence="1 2">INRA-310</strain>
    </source>
</reference>